<reference evidence="1" key="2">
    <citation type="submission" date="2021-04" db="EMBL/GenBank/DDBJ databases">
        <authorList>
            <person name="Gilroy R."/>
        </authorList>
    </citation>
    <scope>NUCLEOTIDE SEQUENCE</scope>
    <source>
        <strain evidence="1">CHK130-7132</strain>
    </source>
</reference>
<dbReference type="Proteomes" id="UP000823854">
    <property type="component" value="Unassembled WGS sequence"/>
</dbReference>
<dbReference type="SUPFAM" id="SSF53850">
    <property type="entry name" value="Periplasmic binding protein-like II"/>
    <property type="match status" value="1"/>
</dbReference>
<sequence>MSRIPAPRSSRRPAPSRRGLLAGMGAVGAAAGLAACGGGSSSAGGVPESDEDHTSFVMTVWGGEEDKNAYQARIDLAKEKFPDYDITLQLIPSENYEQKVQTMISSKTGPDIMQVAENVNVYASKKQLVPIDELLAEAGLDLEETFGPVGANYTWDGATYGVPDRSGAMVLYYNKDLFDEAGVDYPSADWDWDDFLDAAKALTDPDKGQFGYGGVGWWPQWFSLVAQNGGNVLDPETGAPGVNSPEAVEALQFAHDLYFTHEVAPTEVDYSNMGPEMGADGAFQQGLVAMNSTGFWAVGGNAAIEGLNWDIAPFFHGAQSAVSAFGSALVIPTAAKNPKGSFEIIQFLTSLEGQTPIADAGQDVPANLELQGSDAFLDPDWLEADVNLQAFPDSADMIFTPKFIPEWNEMQKAIDDAMAAFWLGDADAQTTADDLQGRLERIIKPSE</sequence>
<evidence type="ECO:0000313" key="1">
    <source>
        <dbReference type="EMBL" id="HJC69878.1"/>
    </source>
</evidence>
<dbReference type="EMBL" id="DWWC01000194">
    <property type="protein sequence ID" value="HJC69878.1"/>
    <property type="molecule type" value="Genomic_DNA"/>
</dbReference>
<accession>A0A9D2Q0W0</accession>
<dbReference type="Pfam" id="PF01547">
    <property type="entry name" value="SBP_bac_1"/>
    <property type="match status" value="1"/>
</dbReference>
<name>A0A9D2Q0W0_9MICO</name>
<protein>
    <submittedName>
        <fullName evidence="1">Sugar ABC transporter substrate-binding protein</fullName>
    </submittedName>
</protein>
<proteinExistence type="predicted"/>
<reference evidence="1" key="1">
    <citation type="journal article" date="2021" name="PeerJ">
        <title>Extensive microbial diversity within the chicken gut microbiome revealed by metagenomics and culture.</title>
        <authorList>
            <person name="Gilroy R."/>
            <person name="Ravi A."/>
            <person name="Getino M."/>
            <person name="Pursley I."/>
            <person name="Horton D.L."/>
            <person name="Alikhan N.F."/>
            <person name="Baker D."/>
            <person name="Gharbi K."/>
            <person name="Hall N."/>
            <person name="Watson M."/>
            <person name="Adriaenssens E.M."/>
            <person name="Foster-Nyarko E."/>
            <person name="Jarju S."/>
            <person name="Secka A."/>
            <person name="Antonio M."/>
            <person name="Oren A."/>
            <person name="Chaudhuri R.R."/>
            <person name="La Ragione R."/>
            <person name="Hildebrand F."/>
            <person name="Pallen M.J."/>
        </authorList>
    </citation>
    <scope>NUCLEOTIDE SEQUENCE</scope>
    <source>
        <strain evidence="1">CHK130-7132</strain>
    </source>
</reference>
<comment type="caution">
    <text evidence="1">The sequence shown here is derived from an EMBL/GenBank/DDBJ whole genome shotgun (WGS) entry which is preliminary data.</text>
</comment>
<evidence type="ECO:0000313" key="2">
    <source>
        <dbReference type="Proteomes" id="UP000823854"/>
    </source>
</evidence>
<organism evidence="1 2">
    <name type="scientific">Candidatus Brachybacterium intestinipullorum</name>
    <dbReference type="NCBI Taxonomy" id="2838512"/>
    <lineage>
        <taxon>Bacteria</taxon>
        <taxon>Bacillati</taxon>
        <taxon>Actinomycetota</taxon>
        <taxon>Actinomycetes</taxon>
        <taxon>Micrococcales</taxon>
        <taxon>Dermabacteraceae</taxon>
        <taxon>Brachybacterium</taxon>
    </lineage>
</organism>
<gene>
    <name evidence="1" type="ORF">H9932_09420</name>
</gene>
<dbReference type="Gene3D" id="3.40.190.10">
    <property type="entry name" value="Periplasmic binding protein-like II"/>
    <property type="match status" value="1"/>
</dbReference>
<dbReference type="InterPro" id="IPR050490">
    <property type="entry name" value="Bact_solute-bd_prot1"/>
</dbReference>
<dbReference type="PANTHER" id="PTHR43649:SF12">
    <property type="entry name" value="DIACETYLCHITOBIOSE BINDING PROTEIN DASA"/>
    <property type="match status" value="1"/>
</dbReference>
<dbReference type="PANTHER" id="PTHR43649">
    <property type="entry name" value="ARABINOSE-BINDING PROTEIN-RELATED"/>
    <property type="match status" value="1"/>
</dbReference>
<dbReference type="PROSITE" id="PS51318">
    <property type="entry name" value="TAT"/>
    <property type="match status" value="1"/>
</dbReference>
<dbReference type="InterPro" id="IPR006311">
    <property type="entry name" value="TAT_signal"/>
</dbReference>
<dbReference type="InterPro" id="IPR006059">
    <property type="entry name" value="SBP"/>
</dbReference>
<dbReference type="AlphaFoldDB" id="A0A9D2Q0W0"/>
<dbReference type="CDD" id="cd13585">
    <property type="entry name" value="PBP2_TMBP_like"/>
    <property type="match status" value="1"/>
</dbReference>